<organism evidence="9">
    <name type="scientific">Pseudo-nitzschia australis</name>
    <dbReference type="NCBI Taxonomy" id="44445"/>
    <lineage>
        <taxon>Eukaryota</taxon>
        <taxon>Sar</taxon>
        <taxon>Stramenopiles</taxon>
        <taxon>Ochrophyta</taxon>
        <taxon>Bacillariophyta</taxon>
        <taxon>Bacillariophyceae</taxon>
        <taxon>Bacillariophycidae</taxon>
        <taxon>Bacillariales</taxon>
        <taxon>Bacillariaceae</taxon>
        <taxon>Pseudo-nitzschia</taxon>
    </lineage>
</organism>
<dbReference type="HAMAP" id="MF_00361">
    <property type="entry name" value="NAD_kinase"/>
    <property type="match status" value="1"/>
</dbReference>
<feature type="region of interest" description="Disordered" evidence="8">
    <location>
        <begin position="205"/>
        <end position="231"/>
    </location>
</feature>
<dbReference type="GO" id="GO:0005524">
    <property type="term" value="F:ATP binding"/>
    <property type="evidence" value="ECO:0007669"/>
    <property type="project" value="UniProtKB-KW"/>
</dbReference>
<gene>
    <name evidence="9" type="ORF">PAUS00366_LOCUS9941</name>
</gene>
<dbReference type="EMBL" id="HBIX01013436">
    <property type="protein sequence ID" value="CAE0717189.1"/>
    <property type="molecule type" value="Transcribed_RNA"/>
</dbReference>
<keyword evidence="6" id="KW-0521">NADP</keyword>
<proteinExistence type="inferred from homology"/>
<dbReference type="FunFam" id="2.60.200.30:FF:000009">
    <property type="entry name" value="Poly(P)/ATP NAD kinase"/>
    <property type="match status" value="1"/>
</dbReference>
<keyword evidence="7" id="KW-0520">NAD</keyword>
<sequence length="630" mass="69927">MRYCTSMLRKTNSRRMLSSAIFLAIIHLTLLLYLAQHVRPFTPPSTKRSSLPKSSSICSNLEAETDKSNKNGDASSGDSTNELNEIMGDTTSKNSSNNNNTNTDVLSRKMLSQTSLPTNTVMPPMTTPAAPLNKRISSKANNSKNYRENNRKMDLMWCQSDRCQDALRERVVGDHNTIVFNGPATGQLAYRWDKKAYPIVADADADTDADTTSSGRELKDNASNLDPAFAPPPRSKIASVLLLVKRDDDFLLQIAAKKVPELTKVGIDVMMAPDLAAKLKHYYGVDDERISLFERPKDLNKDDWKVRRVEDDEEEWVRDLDYGEGFPDLICTLGGDGLLLYASSIFEGPIPPLLAISGGSLGFLTAFSEHEMTDAIKVALGMATPVVEGNDDDYNADDDKQNVPFSSQEEQEQQRERGALQVFPPNMPSYPYEPLVSETTPRFSFGHDEHICMTIRMRLDCRIVNREGIVRARYNVLNEVVIDRGGSPYLAALECFCDDVHLTTVQADGVIFATPSGSTAYSMSAGGSVVHPAVPCICVTPICPHVLSFRSMVFPDHVVLRCFVPDDARSTASVAFDGKHRSELQRGDSIQIQMSSYPFPTINKGDHSSDWLESLKNSFNFNTRPRQKPL</sequence>
<dbReference type="PANTHER" id="PTHR20275:SF0">
    <property type="entry name" value="NAD KINASE"/>
    <property type="match status" value="1"/>
</dbReference>
<keyword evidence="5" id="KW-0067">ATP-binding</keyword>
<dbReference type="Gene3D" id="2.60.200.30">
    <property type="entry name" value="Probable inorganic polyphosphate/atp-NAD kinase, domain 2"/>
    <property type="match status" value="1"/>
</dbReference>
<evidence type="ECO:0000256" key="8">
    <source>
        <dbReference type="SAM" id="MobiDB-lite"/>
    </source>
</evidence>
<dbReference type="Pfam" id="PF20143">
    <property type="entry name" value="NAD_kinase_C"/>
    <property type="match status" value="1"/>
</dbReference>
<evidence type="ECO:0000256" key="6">
    <source>
        <dbReference type="ARBA" id="ARBA00022857"/>
    </source>
</evidence>
<keyword evidence="4" id="KW-0418">Kinase</keyword>
<protein>
    <recommendedName>
        <fullName evidence="10">NAD(+) kinase</fullName>
    </recommendedName>
</protein>
<feature type="compositionally biased region" description="Low complexity" evidence="8">
    <location>
        <begin position="90"/>
        <end position="103"/>
    </location>
</feature>
<keyword evidence="3" id="KW-0547">Nucleotide-binding</keyword>
<evidence type="ECO:0000256" key="4">
    <source>
        <dbReference type="ARBA" id="ARBA00022777"/>
    </source>
</evidence>
<keyword evidence="2" id="KW-0808">Transferase</keyword>
<dbReference type="InterPro" id="IPR002504">
    <property type="entry name" value="NADK"/>
</dbReference>
<evidence type="ECO:0000256" key="7">
    <source>
        <dbReference type="ARBA" id="ARBA00023027"/>
    </source>
</evidence>
<feature type="region of interest" description="Disordered" evidence="8">
    <location>
        <begin position="62"/>
        <end position="146"/>
    </location>
</feature>
<dbReference type="GO" id="GO:0006741">
    <property type="term" value="P:NADP+ biosynthetic process"/>
    <property type="evidence" value="ECO:0007669"/>
    <property type="project" value="InterPro"/>
</dbReference>
<evidence type="ECO:0000256" key="5">
    <source>
        <dbReference type="ARBA" id="ARBA00022840"/>
    </source>
</evidence>
<evidence type="ECO:0008006" key="10">
    <source>
        <dbReference type="Google" id="ProtNLM"/>
    </source>
</evidence>
<evidence type="ECO:0000313" key="9">
    <source>
        <dbReference type="EMBL" id="CAE0717189.1"/>
    </source>
</evidence>
<reference evidence="9" key="1">
    <citation type="submission" date="2021-01" db="EMBL/GenBank/DDBJ databases">
        <authorList>
            <person name="Corre E."/>
            <person name="Pelletier E."/>
            <person name="Niang G."/>
            <person name="Scheremetjew M."/>
            <person name="Finn R."/>
            <person name="Kale V."/>
            <person name="Holt S."/>
            <person name="Cochrane G."/>
            <person name="Meng A."/>
            <person name="Brown T."/>
            <person name="Cohen L."/>
        </authorList>
    </citation>
    <scope>NUCLEOTIDE SEQUENCE</scope>
    <source>
        <strain evidence="9">10249 10 AB</strain>
    </source>
</reference>
<dbReference type="InterPro" id="IPR017437">
    <property type="entry name" value="ATP-NAD_kinase_PpnK-typ_C"/>
</dbReference>
<evidence type="ECO:0000256" key="3">
    <source>
        <dbReference type="ARBA" id="ARBA00022741"/>
    </source>
</evidence>
<feature type="compositionally biased region" description="Low complexity" evidence="8">
    <location>
        <begin position="116"/>
        <end position="133"/>
    </location>
</feature>
<dbReference type="PANTHER" id="PTHR20275">
    <property type="entry name" value="NAD KINASE"/>
    <property type="match status" value="1"/>
</dbReference>
<evidence type="ECO:0000256" key="1">
    <source>
        <dbReference type="ARBA" id="ARBA00010995"/>
    </source>
</evidence>
<feature type="compositionally biased region" description="Polar residues" evidence="8">
    <location>
        <begin position="71"/>
        <end position="83"/>
    </location>
</feature>
<dbReference type="GO" id="GO:0003951">
    <property type="term" value="F:NAD+ kinase activity"/>
    <property type="evidence" value="ECO:0007669"/>
    <property type="project" value="InterPro"/>
</dbReference>
<dbReference type="Pfam" id="PF01513">
    <property type="entry name" value="NAD_kinase"/>
    <property type="match status" value="1"/>
</dbReference>
<dbReference type="SUPFAM" id="SSF111331">
    <property type="entry name" value="NAD kinase/diacylglycerol kinase-like"/>
    <property type="match status" value="2"/>
</dbReference>
<feature type="region of interest" description="Disordered" evidence="8">
    <location>
        <begin position="389"/>
        <end position="423"/>
    </location>
</feature>
<dbReference type="InterPro" id="IPR016064">
    <property type="entry name" value="NAD/diacylglycerol_kinase_sf"/>
</dbReference>
<dbReference type="Gene3D" id="3.40.50.10330">
    <property type="entry name" value="Probable inorganic polyphosphate/atp-NAD kinase, domain 1"/>
    <property type="match status" value="1"/>
</dbReference>
<dbReference type="GO" id="GO:0019674">
    <property type="term" value="P:NAD+ metabolic process"/>
    <property type="evidence" value="ECO:0007669"/>
    <property type="project" value="InterPro"/>
</dbReference>
<dbReference type="AlphaFoldDB" id="A0A7S4AIX5"/>
<name>A0A7S4AIX5_9STRA</name>
<comment type="similarity">
    <text evidence="1">Belongs to the NAD kinase family.</text>
</comment>
<dbReference type="InterPro" id="IPR017438">
    <property type="entry name" value="ATP-NAD_kinase_N"/>
</dbReference>
<accession>A0A7S4AIX5</accession>
<evidence type="ECO:0000256" key="2">
    <source>
        <dbReference type="ARBA" id="ARBA00022679"/>
    </source>
</evidence>